<reference evidence="2" key="1">
    <citation type="submission" date="2023-06" db="EMBL/GenBank/DDBJ databases">
        <title>Male Hemibagrus guttatus genome.</title>
        <authorList>
            <person name="Bian C."/>
        </authorList>
    </citation>
    <scope>NUCLEOTIDE SEQUENCE</scope>
    <source>
        <strain evidence="2">Male_cb2023</strain>
        <tissue evidence="2">Muscle</tissue>
    </source>
</reference>
<dbReference type="EMBL" id="JAUCMX010000009">
    <property type="protein sequence ID" value="KAK3534954.1"/>
    <property type="molecule type" value="Genomic_DNA"/>
</dbReference>
<proteinExistence type="predicted"/>
<gene>
    <name evidence="2" type="ORF">QTP70_002046</name>
</gene>
<sequence>MGRHVSASLTLSTGAPQGCVLSPLLYSLYTYDCVATTNSTTVIKFADDTVVVGLISDNNETAYLEEIRNLENWCQNEEYREACYFIILVFNVET</sequence>
<comment type="caution">
    <text evidence="2">The sequence shown here is derived from an EMBL/GenBank/DDBJ whole genome shotgun (WGS) entry which is preliminary data.</text>
</comment>
<keyword evidence="3" id="KW-1185">Reference proteome</keyword>
<dbReference type="Proteomes" id="UP001274896">
    <property type="component" value="Unassembled WGS sequence"/>
</dbReference>
<evidence type="ECO:0000259" key="1">
    <source>
        <dbReference type="PROSITE" id="PS50878"/>
    </source>
</evidence>
<dbReference type="Pfam" id="PF00078">
    <property type="entry name" value="RVT_1"/>
    <property type="match status" value="1"/>
</dbReference>
<dbReference type="PROSITE" id="PS50878">
    <property type="entry name" value="RT_POL"/>
    <property type="match status" value="1"/>
</dbReference>
<evidence type="ECO:0000313" key="2">
    <source>
        <dbReference type="EMBL" id="KAK3534954.1"/>
    </source>
</evidence>
<accession>A0AAE0QVY7</accession>
<name>A0AAE0QVY7_9TELE</name>
<evidence type="ECO:0000313" key="3">
    <source>
        <dbReference type="Proteomes" id="UP001274896"/>
    </source>
</evidence>
<dbReference type="AlphaFoldDB" id="A0AAE0QVY7"/>
<feature type="domain" description="Reverse transcriptase" evidence="1">
    <location>
        <begin position="1"/>
        <end position="94"/>
    </location>
</feature>
<organism evidence="2 3">
    <name type="scientific">Hemibagrus guttatus</name>
    <dbReference type="NCBI Taxonomy" id="175788"/>
    <lineage>
        <taxon>Eukaryota</taxon>
        <taxon>Metazoa</taxon>
        <taxon>Chordata</taxon>
        <taxon>Craniata</taxon>
        <taxon>Vertebrata</taxon>
        <taxon>Euteleostomi</taxon>
        <taxon>Actinopterygii</taxon>
        <taxon>Neopterygii</taxon>
        <taxon>Teleostei</taxon>
        <taxon>Ostariophysi</taxon>
        <taxon>Siluriformes</taxon>
        <taxon>Bagridae</taxon>
        <taxon>Hemibagrus</taxon>
    </lineage>
</organism>
<protein>
    <recommendedName>
        <fullName evidence="1">Reverse transcriptase domain-containing protein</fullName>
    </recommendedName>
</protein>
<dbReference type="InterPro" id="IPR000477">
    <property type="entry name" value="RT_dom"/>
</dbReference>